<dbReference type="Gene3D" id="1.10.10.60">
    <property type="entry name" value="Homeodomain-like"/>
    <property type="match status" value="1"/>
</dbReference>
<evidence type="ECO:0000256" key="4">
    <source>
        <dbReference type="ARBA" id="ARBA00023125"/>
    </source>
</evidence>
<dbReference type="Gene3D" id="3.40.50.2300">
    <property type="match status" value="1"/>
</dbReference>
<dbReference type="Pfam" id="PF02954">
    <property type="entry name" value="HTH_8"/>
    <property type="match status" value="1"/>
</dbReference>
<evidence type="ECO:0000259" key="7">
    <source>
        <dbReference type="PROSITE" id="PS50045"/>
    </source>
</evidence>
<dbReference type="Gene3D" id="3.40.50.300">
    <property type="entry name" value="P-loop containing nucleotide triphosphate hydrolases"/>
    <property type="match status" value="1"/>
</dbReference>
<comment type="caution">
    <text evidence="9">The sequence shown here is derived from an EMBL/GenBank/DDBJ whole genome shotgun (WGS) entry which is preliminary data.</text>
</comment>
<keyword evidence="6" id="KW-0597">Phosphoprotein</keyword>
<dbReference type="InterPro" id="IPR001789">
    <property type="entry name" value="Sig_transdc_resp-reg_receiver"/>
</dbReference>
<dbReference type="InterPro" id="IPR058031">
    <property type="entry name" value="AAA_lid_NorR"/>
</dbReference>
<dbReference type="InterPro" id="IPR002197">
    <property type="entry name" value="HTH_Fis"/>
</dbReference>
<dbReference type="PRINTS" id="PR01590">
    <property type="entry name" value="HTHFIS"/>
</dbReference>
<dbReference type="GO" id="GO:0005524">
    <property type="term" value="F:ATP binding"/>
    <property type="evidence" value="ECO:0007669"/>
    <property type="project" value="UniProtKB-KW"/>
</dbReference>
<dbReference type="FunFam" id="3.40.50.300:FF:000006">
    <property type="entry name" value="DNA-binding transcriptional regulator NtrC"/>
    <property type="match status" value="1"/>
</dbReference>
<dbReference type="Pfam" id="PF00072">
    <property type="entry name" value="Response_reg"/>
    <property type="match status" value="1"/>
</dbReference>
<dbReference type="InterPro" id="IPR000014">
    <property type="entry name" value="PAS"/>
</dbReference>
<dbReference type="PROSITE" id="PS50045">
    <property type="entry name" value="SIGMA54_INTERACT_4"/>
    <property type="match status" value="1"/>
</dbReference>
<dbReference type="AlphaFoldDB" id="A0A533QKM8"/>
<evidence type="ECO:0000256" key="2">
    <source>
        <dbReference type="ARBA" id="ARBA00022840"/>
    </source>
</evidence>
<evidence type="ECO:0000313" key="10">
    <source>
        <dbReference type="Proteomes" id="UP000319783"/>
    </source>
</evidence>
<dbReference type="InterPro" id="IPR025943">
    <property type="entry name" value="Sigma_54_int_dom_ATP-bd_2"/>
</dbReference>
<dbReference type="GO" id="GO:0043565">
    <property type="term" value="F:sequence-specific DNA binding"/>
    <property type="evidence" value="ECO:0007669"/>
    <property type="project" value="InterPro"/>
</dbReference>
<dbReference type="CDD" id="cd00009">
    <property type="entry name" value="AAA"/>
    <property type="match status" value="1"/>
</dbReference>
<dbReference type="InterPro" id="IPR011006">
    <property type="entry name" value="CheY-like_superfamily"/>
</dbReference>
<dbReference type="SMART" id="SM00382">
    <property type="entry name" value="AAA"/>
    <property type="match status" value="1"/>
</dbReference>
<protein>
    <submittedName>
        <fullName evidence="9">Response regulator of zinc sigma-54-dependent two-component system</fullName>
    </submittedName>
</protein>
<dbReference type="PROSITE" id="PS00688">
    <property type="entry name" value="SIGMA54_INTERACT_3"/>
    <property type="match status" value="1"/>
</dbReference>
<dbReference type="Gene3D" id="3.30.450.20">
    <property type="entry name" value="PAS domain"/>
    <property type="match status" value="1"/>
</dbReference>
<dbReference type="InterPro" id="IPR003593">
    <property type="entry name" value="AAA+_ATPase"/>
</dbReference>
<accession>A0A533QKM8</accession>
<feature type="modified residue" description="4-aspartylphosphate" evidence="6">
    <location>
        <position position="53"/>
    </location>
</feature>
<dbReference type="Pfam" id="PF00158">
    <property type="entry name" value="Sigma54_activat"/>
    <property type="match status" value="1"/>
</dbReference>
<evidence type="ECO:0000256" key="6">
    <source>
        <dbReference type="PROSITE-ProRule" id="PRU00169"/>
    </source>
</evidence>
<dbReference type="SUPFAM" id="SSF55785">
    <property type="entry name" value="PYP-like sensor domain (PAS domain)"/>
    <property type="match status" value="1"/>
</dbReference>
<dbReference type="Pfam" id="PF13596">
    <property type="entry name" value="PAS_10"/>
    <property type="match status" value="1"/>
</dbReference>
<dbReference type="PROSITE" id="PS50110">
    <property type="entry name" value="RESPONSE_REGULATORY"/>
    <property type="match status" value="1"/>
</dbReference>
<dbReference type="Proteomes" id="UP000319783">
    <property type="component" value="Unassembled WGS sequence"/>
</dbReference>
<keyword evidence="1" id="KW-0547">Nucleotide-binding</keyword>
<dbReference type="InterPro" id="IPR027417">
    <property type="entry name" value="P-loop_NTPase"/>
</dbReference>
<dbReference type="SUPFAM" id="SSF52172">
    <property type="entry name" value="CheY-like"/>
    <property type="match status" value="1"/>
</dbReference>
<dbReference type="InterPro" id="IPR025944">
    <property type="entry name" value="Sigma_54_int_dom_CS"/>
</dbReference>
<keyword evidence="5" id="KW-0804">Transcription</keyword>
<dbReference type="SUPFAM" id="SSF52540">
    <property type="entry name" value="P-loop containing nucleoside triphosphate hydrolases"/>
    <property type="match status" value="1"/>
</dbReference>
<dbReference type="InterPro" id="IPR035965">
    <property type="entry name" value="PAS-like_dom_sf"/>
</dbReference>
<feature type="domain" description="Sigma-54 factor interaction" evidence="7">
    <location>
        <begin position="261"/>
        <end position="490"/>
    </location>
</feature>
<proteinExistence type="predicted"/>
<gene>
    <name evidence="9" type="ORF">JETT_0336</name>
</gene>
<dbReference type="GO" id="GO:0000160">
    <property type="term" value="P:phosphorelay signal transduction system"/>
    <property type="evidence" value="ECO:0007669"/>
    <property type="project" value="InterPro"/>
</dbReference>
<evidence type="ECO:0000256" key="1">
    <source>
        <dbReference type="ARBA" id="ARBA00022741"/>
    </source>
</evidence>
<dbReference type="InterPro" id="IPR009057">
    <property type="entry name" value="Homeodomain-like_sf"/>
</dbReference>
<keyword evidence="3" id="KW-0805">Transcription regulation</keyword>
<dbReference type="SUPFAM" id="SSF46689">
    <property type="entry name" value="Homeodomain-like"/>
    <property type="match status" value="1"/>
</dbReference>
<evidence type="ECO:0000256" key="5">
    <source>
        <dbReference type="ARBA" id="ARBA00023163"/>
    </source>
</evidence>
<reference evidence="9 10" key="1">
    <citation type="submission" date="2019-04" db="EMBL/GenBank/DDBJ databases">
        <title>Genome of a novel bacterium Candidatus Jettenia ecosi reconstructed from metagenome of an anammox bioreactor.</title>
        <authorList>
            <person name="Mardanov A.V."/>
            <person name="Beletsky A.V."/>
            <person name="Ravin N.V."/>
            <person name="Botchkova E.A."/>
            <person name="Litti Y.V."/>
            <person name="Nozhevnikova A.N."/>
        </authorList>
    </citation>
    <scope>NUCLEOTIDE SEQUENCE [LARGE SCALE GENOMIC DNA]</scope>
    <source>
        <strain evidence="9">J2</strain>
    </source>
</reference>
<dbReference type="PANTHER" id="PTHR32071:SF113">
    <property type="entry name" value="ALGINATE BIOSYNTHESIS TRANSCRIPTIONAL REGULATORY PROTEIN ALGB"/>
    <property type="match status" value="1"/>
</dbReference>
<evidence type="ECO:0000256" key="3">
    <source>
        <dbReference type="ARBA" id="ARBA00023015"/>
    </source>
</evidence>
<dbReference type="PANTHER" id="PTHR32071">
    <property type="entry name" value="TRANSCRIPTIONAL REGULATORY PROTEIN"/>
    <property type="match status" value="1"/>
</dbReference>
<dbReference type="PROSITE" id="PS00676">
    <property type="entry name" value="SIGMA54_INTERACT_2"/>
    <property type="match status" value="1"/>
</dbReference>
<evidence type="ECO:0000259" key="8">
    <source>
        <dbReference type="PROSITE" id="PS50110"/>
    </source>
</evidence>
<organism evidence="9 10">
    <name type="scientific">Candidatus Jettenia ecosi</name>
    <dbReference type="NCBI Taxonomy" id="2494326"/>
    <lineage>
        <taxon>Bacteria</taxon>
        <taxon>Pseudomonadati</taxon>
        <taxon>Planctomycetota</taxon>
        <taxon>Candidatus Brocadiia</taxon>
        <taxon>Candidatus Brocadiales</taxon>
        <taxon>Candidatus Brocadiaceae</taxon>
        <taxon>Candidatus Jettenia</taxon>
    </lineage>
</organism>
<keyword evidence="4" id="KW-0238">DNA-binding</keyword>
<dbReference type="Pfam" id="PF25601">
    <property type="entry name" value="AAA_lid_14"/>
    <property type="match status" value="1"/>
</dbReference>
<dbReference type="SMART" id="SM00448">
    <property type="entry name" value="REC"/>
    <property type="match status" value="1"/>
</dbReference>
<dbReference type="Gene3D" id="1.10.8.60">
    <property type="match status" value="1"/>
</dbReference>
<keyword evidence="2" id="KW-0067">ATP-binding</keyword>
<feature type="domain" description="Response regulatory" evidence="8">
    <location>
        <begin position="4"/>
        <end position="118"/>
    </location>
</feature>
<dbReference type="PROSITE" id="PS00675">
    <property type="entry name" value="SIGMA54_INTERACT_1"/>
    <property type="match status" value="1"/>
</dbReference>
<evidence type="ECO:0000313" key="9">
    <source>
        <dbReference type="EMBL" id="TLD43331.1"/>
    </source>
</evidence>
<dbReference type="CDD" id="cd00130">
    <property type="entry name" value="PAS"/>
    <property type="match status" value="1"/>
</dbReference>
<dbReference type="EMBL" id="SULG01000004">
    <property type="protein sequence ID" value="TLD43331.1"/>
    <property type="molecule type" value="Genomic_DNA"/>
</dbReference>
<name>A0A533QKM8_9BACT</name>
<dbReference type="GO" id="GO:0006355">
    <property type="term" value="P:regulation of DNA-templated transcription"/>
    <property type="evidence" value="ECO:0007669"/>
    <property type="project" value="InterPro"/>
</dbReference>
<sequence length="567" mass="64561">MRTRILIIDDEENIRFTLKSFLLDWGYEVVIAKDYHEALTMIDASDFDLIFADIFLEGKTGIDFLREVKKRNMNSPVIMITGVPNIETASDALRLGAFDYISKPVLKDTLLRVTKMALQHKALVDEKENYRLNLKAIFNSVKDAIITVDQKLLVLEINEAAKDICNFSREVIGVPLGSLSKHCSGQCLVSIEEAIHKKQPAEVYHIECRHKFRPQQVVSITTYPLLSNKGIFSGVVLVVSDETYLADLARDKKERKQFHTIMGKSEKMQTVYSLIESLSNIQTTVLITGESGTGKGLVAEALHLKSERSHKPFINVNCAALSQNLLESELFGHVKGAFTGAVQDRIGRFQKADGGTIFLDEIGDISPRMQLQLLRVLQEKEFEKVGDSTPIRIDVRIVAATNQNLKEKIRQRRFREDLYYRLKVVEVNLPPLRDRREDIPLLVNHFLNKLNKKINKEIVAVSSDVQKIFMEYQWPGNVRELEHTLEHAFILCPQSTITVDYLPGILKGLLEVKTTSGEDITIEESQAILQALEKTAWSRVKAARLLGMSRSTFYRKIEEYKIKMRDI</sequence>
<dbReference type="InterPro" id="IPR002078">
    <property type="entry name" value="Sigma_54_int"/>
</dbReference>
<dbReference type="InterPro" id="IPR025662">
    <property type="entry name" value="Sigma_54_int_dom_ATP-bd_1"/>
</dbReference>